<dbReference type="InterPro" id="IPR041492">
    <property type="entry name" value="HAD_2"/>
</dbReference>
<evidence type="ECO:0000256" key="1">
    <source>
        <dbReference type="ARBA" id="ARBA00000830"/>
    </source>
</evidence>
<dbReference type="EMBL" id="WVUD01000006">
    <property type="protein sequence ID" value="MYL82643.1"/>
    <property type="molecule type" value="Genomic_DNA"/>
</dbReference>
<dbReference type="PANTHER" id="PTHR43434:SF1">
    <property type="entry name" value="PHOSPHOGLYCOLATE PHOSPHATASE"/>
    <property type="match status" value="1"/>
</dbReference>
<gene>
    <name evidence="5" type="ORF">GTA51_05770</name>
</gene>
<dbReference type="InterPro" id="IPR006439">
    <property type="entry name" value="HAD-SF_hydro_IA"/>
</dbReference>
<dbReference type="InterPro" id="IPR023214">
    <property type="entry name" value="HAD_sf"/>
</dbReference>
<proteinExistence type="inferred from homology"/>
<evidence type="ECO:0000256" key="4">
    <source>
        <dbReference type="ARBA" id="ARBA00013078"/>
    </source>
</evidence>
<dbReference type="OrthoDB" id="9793014at2"/>
<accession>A0A7C9IUK0</accession>
<dbReference type="InterPro" id="IPR050155">
    <property type="entry name" value="HAD-like_hydrolase_sf"/>
</dbReference>
<dbReference type="GO" id="GO:0005829">
    <property type="term" value="C:cytosol"/>
    <property type="evidence" value="ECO:0007669"/>
    <property type="project" value="TreeGrafter"/>
</dbReference>
<dbReference type="EC" id="3.1.3.18" evidence="4"/>
<dbReference type="SUPFAM" id="SSF56784">
    <property type="entry name" value="HAD-like"/>
    <property type="match status" value="1"/>
</dbReference>
<keyword evidence="6" id="KW-1185">Reference proteome</keyword>
<evidence type="ECO:0000313" key="6">
    <source>
        <dbReference type="Proteomes" id="UP000482487"/>
    </source>
</evidence>
<dbReference type="SFLD" id="SFLDG01129">
    <property type="entry name" value="C1.5:_HAD__Beta-PGM__Phosphata"/>
    <property type="match status" value="1"/>
</dbReference>
<evidence type="ECO:0000313" key="5">
    <source>
        <dbReference type="EMBL" id="MYL82643.1"/>
    </source>
</evidence>
<comment type="similarity">
    <text evidence="3">Belongs to the HAD-like hydrolase superfamily. CbbY/CbbZ/Gph/YieH family.</text>
</comment>
<dbReference type="PRINTS" id="PR00413">
    <property type="entry name" value="HADHALOGNASE"/>
</dbReference>
<dbReference type="Pfam" id="PF13419">
    <property type="entry name" value="HAD_2"/>
    <property type="match status" value="1"/>
</dbReference>
<dbReference type="InterPro" id="IPR023198">
    <property type="entry name" value="PGP-like_dom2"/>
</dbReference>
<dbReference type="RefSeq" id="WP_160959434.1">
    <property type="nucleotide sequence ID" value="NZ_WVUD01000006.1"/>
</dbReference>
<dbReference type="Gene3D" id="1.10.150.240">
    <property type="entry name" value="Putative phosphatase, domain 2"/>
    <property type="match status" value="1"/>
</dbReference>
<reference evidence="5 6" key="1">
    <citation type="submission" date="2020-01" db="EMBL/GenBank/DDBJ databases">
        <title>Genome sequence of Desulfovibrio aerotolerans DSM 16695(T).</title>
        <authorList>
            <person name="Karnachuk O."/>
            <person name="Avakyan M."/>
            <person name="Mardanov A."/>
            <person name="Kadnikov V."/>
            <person name="Ravin N."/>
        </authorList>
    </citation>
    <scope>NUCLEOTIDE SEQUENCE [LARGE SCALE GENOMIC DNA]</scope>
    <source>
        <strain evidence="5 6">DSM 16695</strain>
    </source>
</reference>
<keyword evidence="5" id="KW-0378">Hydrolase</keyword>
<name>A0A7C9IUK0_9BACT</name>
<dbReference type="Proteomes" id="UP000482487">
    <property type="component" value="Unassembled WGS sequence"/>
</dbReference>
<dbReference type="GO" id="GO:0008967">
    <property type="term" value="F:phosphoglycolate phosphatase activity"/>
    <property type="evidence" value="ECO:0007669"/>
    <property type="project" value="UniProtKB-EC"/>
</dbReference>
<sequence length="233" mass="25911">MYVCNPSTPPQFLTRLTGVIFDCDGVLVDSRDANRMYYNLIREGLGMLPITPEEEAYVHMHSVTECLARIIPAQRLAEADVVRDNLNYEDIFPYIYLEDGLVEFLELLAGRGIRMAVHTNRTNTTERLLRHFEIDRFFAPVVNAGSLKRPKPDPEGVHYILNAWGLPTETVAYIGDSALDERSAAAAGVTFWSYKNPALAAAMFVPDFDTLRSCLAGIAAALPGRTAEEPDLS</sequence>
<evidence type="ECO:0000256" key="2">
    <source>
        <dbReference type="ARBA" id="ARBA00004818"/>
    </source>
</evidence>
<dbReference type="Gene3D" id="3.40.50.1000">
    <property type="entry name" value="HAD superfamily/HAD-like"/>
    <property type="match status" value="1"/>
</dbReference>
<comment type="pathway">
    <text evidence="2">Organic acid metabolism; glycolate biosynthesis; glycolate from 2-phosphoglycolate: step 1/1.</text>
</comment>
<organism evidence="5 6">
    <name type="scientific">Solidesulfovibrio aerotolerans</name>
    <dbReference type="NCBI Taxonomy" id="295255"/>
    <lineage>
        <taxon>Bacteria</taxon>
        <taxon>Pseudomonadati</taxon>
        <taxon>Thermodesulfobacteriota</taxon>
        <taxon>Desulfovibrionia</taxon>
        <taxon>Desulfovibrionales</taxon>
        <taxon>Desulfovibrionaceae</taxon>
        <taxon>Solidesulfovibrio</taxon>
    </lineage>
</organism>
<protein>
    <recommendedName>
        <fullName evidence="4">phosphoglycolate phosphatase</fullName>
        <ecNumber evidence="4">3.1.3.18</ecNumber>
    </recommendedName>
</protein>
<dbReference type="SFLD" id="SFLDS00003">
    <property type="entry name" value="Haloacid_Dehalogenase"/>
    <property type="match status" value="1"/>
</dbReference>
<dbReference type="AlphaFoldDB" id="A0A7C9IUK0"/>
<evidence type="ECO:0000256" key="3">
    <source>
        <dbReference type="ARBA" id="ARBA00006171"/>
    </source>
</evidence>
<dbReference type="InterPro" id="IPR036412">
    <property type="entry name" value="HAD-like_sf"/>
</dbReference>
<comment type="caution">
    <text evidence="5">The sequence shown here is derived from an EMBL/GenBank/DDBJ whole genome shotgun (WGS) entry which is preliminary data.</text>
</comment>
<dbReference type="PANTHER" id="PTHR43434">
    <property type="entry name" value="PHOSPHOGLYCOLATE PHOSPHATASE"/>
    <property type="match status" value="1"/>
</dbReference>
<comment type="catalytic activity">
    <reaction evidence="1">
        <text>2-phosphoglycolate + H2O = glycolate + phosphate</text>
        <dbReference type="Rhea" id="RHEA:14369"/>
        <dbReference type="ChEBI" id="CHEBI:15377"/>
        <dbReference type="ChEBI" id="CHEBI:29805"/>
        <dbReference type="ChEBI" id="CHEBI:43474"/>
        <dbReference type="ChEBI" id="CHEBI:58033"/>
        <dbReference type="EC" id="3.1.3.18"/>
    </reaction>
</comment>
<dbReference type="GO" id="GO:0006281">
    <property type="term" value="P:DNA repair"/>
    <property type="evidence" value="ECO:0007669"/>
    <property type="project" value="TreeGrafter"/>
</dbReference>
<dbReference type="NCBIfam" id="TIGR01549">
    <property type="entry name" value="HAD-SF-IA-v1"/>
    <property type="match status" value="1"/>
</dbReference>